<sequence>MCDTHFGGSACSGEDEDTREEAHGSSGCRAGCRGWGAMWCRMFLFINPDVKQKRAHQSTRSLPRQQGLPRKGPQGHYRSAATLRCRRCHSATGRGLAAGQYDAFVKPEKADEYLIGPPLTNGNYEDQGIGKEGEGKVVVREPMVPAAAATTTTTTTKCCRR</sequence>
<dbReference type="AlphaFoldDB" id="A0A166KGT8"/>
<evidence type="ECO:0000313" key="3">
    <source>
        <dbReference type="Proteomes" id="UP000076532"/>
    </source>
</evidence>
<protein>
    <submittedName>
        <fullName evidence="2">Uncharacterized protein</fullName>
    </submittedName>
</protein>
<proteinExistence type="predicted"/>
<dbReference type="EMBL" id="KV417544">
    <property type="protein sequence ID" value="KZP21893.1"/>
    <property type="molecule type" value="Genomic_DNA"/>
</dbReference>
<gene>
    <name evidence="2" type="ORF">FIBSPDRAFT_931456</name>
</gene>
<reference evidence="2 3" key="1">
    <citation type="journal article" date="2016" name="Mol. Biol. Evol.">
        <title>Comparative Genomics of Early-Diverging Mushroom-Forming Fungi Provides Insights into the Origins of Lignocellulose Decay Capabilities.</title>
        <authorList>
            <person name="Nagy L.G."/>
            <person name="Riley R."/>
            <person name="Tritt A."/>
            <person name="Adam C."/>
            <person name="Daum C."/>
            <person name="Floudas D."/>
            <person name="Sun H."/>
            <person name="Yadav J.S."/>
            <person name="Pangilinan J."/>
            <person name="Larsson K.H."/>
            <person name="Matsuura K."/>
            <person name="Barry K."/>
            <person name="Labutti K."/>
            <person name="Kuo R."/>
            <person name="Ohm R.A."/>
            <person name="Bhattacharya S.S."/>
            <person name="Shirouzu T."/>
            <person name="Yoshinaga Y."/>
            <person name="Martin F.M."/>
            <person name="Grigoriev I.V."/>
            <person name="Hibbett D.S."/>
        </authorList>
    </citation>
    <scope>NUCLEOTIDE SEQUENCE [LARGE SCALE GENOMIC DNA]</scope>
    <source>
        <strain evidence="2 3">CBS 109695</strain>
    </source>
</reference>
<evidence type="ECO:0000313" key="2">
    <source>
        <dbReference type="EMBL" id="KZP21893.1"/>
    </source>
</evidence>
<evidence type="ECO:0000256" key="1">
    <source>
        <dbReference type="SAM" id="MobiDB-lite"/>
    </source>
</evidence>
<organism evidence="2 3">
    <name type="scientific">Athelia psychrophila</name>
    <dbReference type="NCBI Taxonomy" id="1759441"/>
    <lineage>
        <taxon>Eukaryota</taxon>
        <taxon>Fungi</taxon>
        <taxon>Dikarya</taxon>
        <taxon>Basidiomycota</taxon>
        <taxon>Agaricomycotina</taxon>
        <taxon>Agaricomycetes</taxon>
        <taxon>Agaricomycetidae</taxon>
        <taxon>Atheliales</taxon>
        <taxon>Atheliaceae</taxon>
        <taxon>Athelia</taxon>
    </lineage>
</organism>
<feature type="region of interest" description="Disordered" evidence="1">
    <location>
        <begin position="54"/>
        <end position="76"/>
    </location>
</feature>
<accession>A0A166KGT8</accession>
<feature type="region of interest" description="Disordered" evidence="1">
    <location>
        <begin position="1"/>
        <end position="28"/>
    </location>
</feature>
<keyword evidence="3" id="KW-1185">Reference proteome</keyword>
<name>A0A166KGT8_9AGAM</name>
<dbReference type="Proteomes" id="UP000076532">
    <property type="component" value="Unassembled WGS sequence"/>
</dbReference>